<evidence type="ECO:0000313" key="2">
    <source>
        <dbReference type="EMBL" id="KAF6735973.1"/>
    </source>
</evidence>
<dbReference type="EMBL" id="WKFB01000098">
    <property type="protein sequence ID" value="KAF6735973.1"/>
    <property type="molecule type" value="Genomic_DNA"/>
</dbReference>
<dbReference type="AlphaFoldDB" id="A0A834FKY0"/>
<evidence type="ECO:0000256" key="1">
    <source>
        <dbReference type="SAM" id="Phobius"/>
    </source>
</evidence>
<keyword evidence="1" id="KW-0472">Membrane</keyword>
<sequence length="127" mass="14317">MSCHDQPRLCGAYCDQFFRNAPPKVLVVIALIKVICYLIASLQFFPRKVCDSVIDYERQYISGPPYAKKERSPPFRWCTPVLMLMEDQARLSNSPLIPALLKPMAACAMWTSVQPQGCGGDHLRTVP</sequence>
<organism evidence="2 3">
    <name type="scientific">Oryzias melastigma</name>
    <name type="common">Marine medaka</name>
    <dbReference type="NCBI Taxonomy" id="30732"/>
    <lineage>
        <taxon>Eukaryota</taxon>
        <taxon>Metazoa</taxon>
        <taxon>Chordata</taxon>
        <taxon>Craniata</taxon>
        <taxon>Vertebrata</taxon>
        <taxon>Euteleostomi</taxon>
        <taxon>Actinopterygii</taxon>
        <taxon>Neopterygii</taxon>
        <taxon>Teleostei</taxon>
        <taxon>Neoteleostei</taxon>
        <taxon>Acanthomorphata</taxon>
        <taxon>Ovalentaria</taxon>
        <taxon>Atherinomorphae</taxon>
        <taxon>Beloniformes</taxon>
        <taxon>Adrianichthyidae</taxon>
        <taxon>Oryziinae</taxon>
        <taxon>Oryzias</taxon>
    </lineage>
</organism>
<accession>A0A834FKY0</accession>
<dbReference type="Proteomes" id="UP000646548">
    <property type="component" value="Unassembled WGS sequence"/>
</dbReference>
<gene>
    <name evidence="2" type="ORF">FQA47_020251</name>
</gene>
<proteinExistence type="predicted"/>
<reference evidence="2" key="1">
    <citation type="journal article" name="BMC Genomics">
        <title>Long-read sequencing and de novo genome assembly of marine medaka (Oryzias melastigma).</title>
        <authorList>
            <person name="Liang P."/>
            <person name="Saqib H.S.A."/>
            <person name="Ni X."/>
            <person name="Shen Y."/>
        </authorList>
    </citation>
    <scope>NUCLEOTIDE SEQUENCE</scope>
    <source>
        <strain evidence="2">Bigg-433</strain>
    </source>
</reference>
<protein>
    <submittedName>
        <fullName evidence="2">Uncharacterized protein</fullName>
    </submittedName>
</protein>
<comment type="caution">
    <text evidence="2">The sequence shown here is derived from an EMBL/GenBank/DDBJ whole genome shotgun (WGS) entry which is preliminary data.</text>
</comment>
<evidence type="ECO:0000313" key="3">
    <source>
        <dbReference type="Proteomes" id="UP000646548"/>
    </source>
</evidence>
<name>A0A834FKY0_ORYME</name>
<feature type="transmembrane region" description="Helical" evidence="1">
    <location>
        <begin position="25"/>
        <end position="45"/>
    </location>
</feature>
<keyword evidence="1" id="KW-0812">Transmembrane</keyword>
<keyword evidence="1" id="KW-1133">Transmembrane helix</keyword>